<name>A0ABV1J539_9FIRM</name>
<keyword evidence="4 6" id="KW-0808">Transferase</keyword>
<dbReference type="SUPFAM" id="SSF53756">
    <property type="entry name" value="UDP-Glycosyltransferase/glycogen phosphorylase"/>
    <property type="match status" value="1"/>
</dbReference>
<comment type="pathway">
    <text evidence="6">Glycan biosynthesis; glycogen biosynthesis.</text>
</comment>
<comment type="catalytic activity">
    <reaction evidence="1 6">
        <text>[(1-&gt;4)-alpha-D-glucosyl](n) + ADP-alpha-D-glucose = [(1-&gt;4)-alpha-D-glucosyl](n+1) + ADP + H(+)</text>
        <dbReference type="Rhea" id="RHEA:18189"/>
        <dbReference type="Rhea" id="RHEA-COMP:9584"/>
        <dbReference type="Rhea" id="RHEA-COMP:9587"/>
        <dbReference type="ChEBI" id="CHEBI:15378"/>
        <dbReference type="ChEBI" id="CHEBI:15444"/>
        <dbReference type="ChEBI" id="CHEBI:57498"/>
        <dbReference type="ChEBI" id="CHEBI:456216"/>
        <dbReference type="EC" id="2.4.1.21"/>
    </reaction>
</comment>
<comment type="function">
    <text evidence="6">Synthesizes alpha-1,4-glucan chains using ADP-glucose.</text>
</comment>
<feature type="binding site" evidence="6">
    <location>
        <position position="15"/>
    </location>
    <ligand>
        <name>ADP-alpha-D-glucose</name>
        <dbReference type="ChEBI" id="CHEBI:57498"/>
    </ligand>
</feature>
<feature type="domain" description="Starch synthase catalytic" evidence="8">
    <location>
        <begin position="2"/>
        <end position="235"/>
    </location>
</feature>
<comment type="caution">
    <text evidence="9">The sequence shown here is derived from an EMBL/GenBank/DDBJ whole genome shotgun (WGS) entry which is preliminary data.</text>
</comment>
<evidence type="ECO:0000256" key="3">
    <source>
        <dbReference type="ARBA" id="ARBA00022676"/>
    </source>
</evidence>
<evidence type="ECO:0000256" key="5">
    <source>
        <dbReference type="ARBA" id="ARBA00023056"/>
    </source>
</evidence>
<accession>A0ABV1J539</accession>
<evidence type="ECO:0000256" key="2">
    <source>
        <dbReference type="ARBA" id="ARBA00010281"/>
    </source>
</evidence>
<evidence type="ECO:0000256" key="7">
    <source>
        <dbReference type="SAM" id="Coils"/>
    </source>
</evidence>
<proteinExistence type="inferred from homology"/>
<dbReference type="InterPro" id="IPR011835">
    <property type="entry name" value="GS/SS"/>
</dbReference>
<protein>
    <recommendedName>
        <fullName evidence="6">Glycogen synthase</fullName>
        <ecNumber evidence="6">2.4.1.21</ecNumber>
    </recommendedName>
    <alternativeName>
        <fullName evidence="6">Starch [bacterial glycogen] synthase</fullName>
    </alternativeName>
</protein>
<evidence type="ECO:0000256" key="4">
    <source>
        <dbReference type="ARBA" id="ARBA00022679"/>
    </source>
</evidence>
<reference evidence="9 10" key="1">
    <citation type="submission" date="2024-04" db="EMBL/GenBank/DDBJ databases">
        <title>Human intestinal bacterial collection.</title>
        <authorList>
            <person name="Pauvert C."/>
            <person name="Hitch T.C.A."/>
            <person name="Clavel T."/>
        </authorList>
    </citation>
    <scope>NUCLEOTIDE SEQUENCE [LARGE SCALE GENOMIC DNA]</scope>
    <source>
        <strain evidence="9 10">CLA-SR-H026</strain>
    </source>
</reference>
<keyword evidence="5 6" id="KW-0320">Glycogen biosynthesis</keyword>
<evidence type="ECO:0000256" key="1">
    <source>
        <dbReference type="ARBA" id="ARBA00001478"/>
    </source>
</evidence>
<keyword evidence="7" id="KW-0175">Coiled coil</keyword>
<dbReference type="HAMAP" id="MF_00484">
    <property type="entry name" value="Glycogen_synth"/>
    <property type="match status" value="1"/>
</dbReference>
<dbReference type="PANTHER" id="PTHR45825:SF11">
    <property type="entry name" value="ALPHA AMYLASE DOMAIN-CONTAINING PROTEIN"/>
    <property type="match status" value="1"/>
</dbReference>
<keyword evidence="10" id="KW-1185">Reference proteome</keyword>
<feature type="coiled-coil region" evidence="7">
    <location>
        <begin position="262"/>
        <end position="290"/>
    </location>
</feature>
<dbReference type="InterPro" id="IPR013534">
    <property type="entry name" value="Starch_synth_cat_dom"/>
</dbReference>
<dbReference type="CDD" id="cd03791">
    <property type="entry name" value="GT5_Glycogen_synthase_DULL1-like"/>
    <property type="match status" value="1"/>
</dbReference>
<gene>
    <name evidence="6" type="primary">glgA</name>
    <name evidence="9" type="ORF">AAA081_03080</name>
</gene>
<comment type="similarity">
    <text evidence="2 6">Belongs to the glycosyltransferase 1 family. Bacterial/plant glycogen synthase subfamily.</text>
</comment>
<dbReference type="PANTHER" id="PTHR45825">
    <property type="entry name" value="GRANULE-BOUND STARCH SYNTHASE 1, CHLOROPLASTIC/AMYLOPLASTIC"/>
    <property type="match status" value="1"/>
</dbReference>
<evidence type="ECO:0000313" key="9">
    <source>
        <dbReference type="EMBL" id="MEQ3353286.1"/>
    </source>
</evidence>
<dbReference type="NCBIfam" id="TIGR02095">
    <property type="entry name" value="glgA"/>
    <property type="match status" value="1"/>
</dbReference>
<dbReference type="GO" id="GO:0009011">
    <property type="term" value="F:alpha-1,4-glucan glucosyltransferase (ADP-glucose donor) activity"/>
    <property type="evidence" value="ECO:0007669"/>
    <property type="project" value="UniProtKB-EC"/>
</dbReference>
<dbReference type="Proteomes" id="UP001481872">
    <property type="component" value="Unassembled WGS sequence"/>
</dbReference>
<evidence type="ECO:0000313" key="10">
    <source>
        <dbReference type="Proteomes" id="UP001481872"/>
    </source>
</evidence>
<organism evidence="9 10">
    <name type="scientific">Aedoeadaptatus acetigenes</name>
    <dbReference type="NCBI Taxonomy" id="2981723"/>
    <lineage>
        <taxon>Bacteria</taxon>
        <taxon>Bacillati</taxon>
        <taxon>Bacillota</taxon>
        <taxon>Tissierellia</taxon>
        <taxon>Tissierellales</taxon>
        <taxon>Peptoniphilaceae</taxon>
        <taxon>Aedoeadaptatus</taxon>
    </lineage>
</organism>
<dbReference type="EC" id="2.4.1.21" evidence="6"/>
<keyword evidence="3 6" id="KW-0328">Glycosyltransferase</keyword>
<dbReference type="Gene3D" id="3.40.50.2000">
    <property type="entry name" value="Glycogen Phosphorylase B"/>
    <property type="match status" value="2"/>
</dbReference>
<evidence type="ECO:0000256" key="6">
    <source>
        <dbReference type="HAMAP-Rule" id="MF_00484"/>
    </source>
</evidence>
<dbReference type="EMBL" id="JBBNPS010000005">
    <property type="protein sequence ID" value="MEQ3353286.1"/>
    <property type="molecule type" value="Genomic_DNA"/>
</dbReference>
<dbReference type="Pfam" id="PF13692">
    <property type="entry name" value="Glyco_trans_1_4"/>
    <property type="match status" value="1"/>
</dbReference>
<dbReference type="Pfam" id="PF08323">
    <property type="entry name" value="Glyco_transf_5"/>
    <property type="match status" value="1"/>
</dbReference>
<sequence length="473" mass="52903">MNIVYCAGEVHPYLKTGGLADVMGALPGAVKGPGDELAVIMPLYGQIPEKYTAAMDYMGYDYIHMGGADMYMGVMHLKEKGVDYYFIDDRDMFFRDKVYGEDDDGYRFAFFSKACVRLMAYLDMVPDVVHANDWHTGLVPLYVKDFAKGDARFSKTATVFTIHNINYQGVFDEAVFSYADLSREYFTEEGVKYYDGVNFMKAGIQFADVVTTVSKTYARELEDPAYGLDMAGLIRRHKDKMAGIQNGIDTEEYDPTTDPLIVKNYDGENLEQKAENKKALKEEYGLAKGNRPLFTIVSRLVDIKGMDLVLDAVQELLKKDLDLLVVGTGDARIEEGFRALARAHDNCAVNIAFDSAASHRIYAGGDFFLMPSLTEPCGLAQMIAMTYGNLPVVRETGGLADTVIPFDEAGRGGGYTFKRAETWDLLNAVDRALADYHRPVDSVHRKNAMAQDFSWKKSASAYRELYKSAREKK</sequence>
<evidence type="ECO:0000259" key="8">
    <source>
        <dbReference type="Pfam" id="PF08323"/>
    </source>
</evidence>
<dbReference type="RefSeq" id="WP_349053651.1">
    <property type="nucleotide sequence ID" value="NZ_JBBNPS010000005.1"/>
</dbReference>